<name>A0ABV8V8K7_9GAMM</name>
<proteinExistence type="predicted"/>
<dbReference type="Pfam" id="PF18982">
    <property type="entry name" value="JetA"/>
    <property type="match status" value="1"/>
</dbReference>
<accession>A0ABV8V8K7</accession>
<dbReference type="Proteomes" id="UP001595840">
    <property type="component" value="Unassembled WGS sequence"/>
</dbReference>
<dbReference type="InterPro" id="IPR043773">
    <property type="entry name" value="JetA"/>
</dbReference>
<gene>
    <name evidence="1" type="ORF">ACFOX3_18175</name>
</gene>
<keyword evidence="2" id="KW-1185">Reference proteome</keyword>
<reference evidence="2" key="1">
    <citation type="journal article" date="2019" name="Int. J. Syst. Evol. Microbiol.">
        <title>The Global Catalogue of Microorganisms (GCM) 10K type strain sequencing project: providing services to taxonomists for standard genome sequencing and annotation.</title>
        <authorList>
            <consortium name="The Broad Institute Genomics Platform"/>
            <consortium name="The Broad Institute Genome Sequencing Center for Infectious Disease"/>
            <person name="Wu L."/>
            <person name="Ma J."/>
        </authorList>
    </citation>
    <scope>NUCLEOTIDE SEQUENCE [LARGE SCALE GENOMIC DNA]</scope>
    <source>
        <strain evidence="2">CECT 8570</strain>
    </source>
</reference>
<evidence type="ECO:0000313" key="1">
    <source>
        <dbReference type="EMBL" id="MFC4364243.1"/>
    </source>
</evidence>
<comment type="caution">
    <text evidence="1">The sequence shown here is derived from an EMBL/GenBank/DDBJ whole genome shotgun (WGS) entry which is preliminary data.</text>
</comment>
<organism evidence="1 2">
    <name type="scientific">Simiduia curdlanivorans</name>
    <dbReference type="NCBI Taxonomy" id="1492769"/>
    <lineage>
        <taxon>Bacteria</taxon>
        <taxon>Pseudomonadati</taxon>
        <taxon>Pseudomonadota</taxon>
        <taxon>Gammaproteobacteria</taxon>
        <taxon>Cellvibrionales</taxon>
        <taxon>Cellvibrionaceae</taxon>
        <taxon>Simiduia</taxon>
    </lineage>
</organism>
<evidence type="ECO:0000313" key="2">
    <source>
        <dbReference type="Proteomes" id="UP001595840"/>
    </source>
</evidence>
<dbReference type="EMBL" id="JBHSCX010000021">
    <property type="protein sequence ID" value="MFC4364243.1"/>
    <property type="molecule type" value="Genomic_DNA"/>
</dbReference>
<protein>
    <submittedName>
        <fullName evidence="1">Wadjet anti-phage system protein JetA family protein</fullName>
    </submittedName>
</protein>
<dbReference type="RefSeq" id="WP_290262434.1">
    <property type="nucleotide sequence ID" value="NZ_JAUFQG010000004.1"/>
</dbReference>
<sequence length="501" mass="58191">MFFSEHRLHFFRPFVGKYREVVAECVRLLYRRFYTDLSGYGQGRDRDFIIDVFSEAIARAPVLDSDDEFSEGRFKSSRELAGFILNALLEYGWLERQLDEATLRSYFSFTRMGRAFTQPFIDTGNSDYRSRNRNTRNTRNSLQAFYDKGEVYDLLDAFEYSERIISDFSDAISELDERRLQLVKEVESRQLIEQAADQFFDFIDTVFKPDLEVRLSADNVEKYRDQISSLVSKIRRRRPYGAGEHANLLWQTVMEKKLRTLLPGRVIEGQSLLENILFGIEERLKSACEIMLPALRRALNSFTARADIIIRQLSYLHTQVDHPVIDACRVLRELSAEDQEARLTLLGEQWAYCRPNWPAADQFTLRTRVSKRTVRAAVEELPELDVEAQKAQFIAQVLDQAFHISHLHLRKFVAERLLQTGQVHSRHLPVSDAAELMAMAHLISVQGERLNSDFRIDVTPVQTDEQGTQVFSPLHASDPYFTQRESFVLTLVDTREPEIHV</sequence>